<proteinExistence type="inferred from homology"/>
<dbReference type="Pfam" id="PF00185">
    <property type="entry name" value="OTCace"/>
    <property type="match status" value="1"/>
</dbReference>
<evidence type="ECO:0000256" key="4">
    <source>
        <dbReference type="ARBA" id="ARBA00022679"/>
    </source>
</evidence>
<dbReference type="InterPro" id="IPR002292">
    <property type="entry name" value="Orn/put_carbamltrans"/>
</dbReference>
<comment type="catalytic activity">
    <reaction evidence="5 6">
        <text>carbamoyl phosphate + L-ornithine = L-citrulline + phosphate + H(+)</text>
        <dbReference type="Rhea" id="RHEA:19513"/>
        <dbReference type="ChEBI" id="CHEBI:15378"/>
        <dbReference type="ChEBI" id="CHEBI:43474"/>
        <dbReference type="ChEBI" id="CHEBI:46911"/>
        <dbReference type="ChEBI" id="CHEBI:57743"/>
        <dbReference type="ChEBI" id="CHEBI:58228"/>
        <dbReference type="EC" id="2.1.3.3"/>
    </reaction>
</comment>
<evidence type="ECO:0000256" key="6">
    <source>
        <dbReference type="HAMAP-Rule" id="MF_01109"/>
    </source>
</evidence>
<reference evidence="9" key="2">
    <citation type="journal article" date="2021" name="PeerJ">
        <title>Extensive microbial diversity within the chicken gut microbiome revealed by metagenomics and culture.</title>
        <authorList>
            <person name="Gilroy R."/>
            <person name="Ravi A."/>
            <person name="Getino M."/>
            <person name="Pursley I."/>
            <person name="Horton D.L."/>
            <person name="Alikhan N.F."/>
            <person name="Baker D."/>
            <person name="Gharbi K."/>
            <person name="Hall N."/>
            <person name="Watson M."/>
            <person name="Adriaenssens E.M."/>
            <person name="Foster-Nyarko E."/>
            <person name="Jarju S."/>
            <person name="Secka A."/>
            <person name="Antonio M."/>
            <person name="Oren A."/>
            <person name="Chaudhuri R.R."/>
            <person name="La Ragione R."/>
            <person name="Hildebrand F."/>
            <person name="Pallen M.J."/>
        </authorList>
    </citation>
    <scope>NUCLEOTIDE SEQUENCE</scope>
    <source>
        <strain evidence="9">10532</strain>
    </source>
</reference>
<feature type="binding site" evidence="6">
    <location>
        <position position="109"/>
    </location>
    <ligand>
        <name>carbamoyl phosphate</name>
        <dbReference type="ChEBI" id="CHEBI:58228"/>
    </ligand>
</feature>
<evidence type="ECO:0000313" key="9">
    <source>
        <dbReference type="EMBL" id="MBO8456796.1"/>
    </source>
</evidence>
<dbReference type="EC" id="2.1.3.3" evidence="2 6"/>
<dbReference type="InterPro" id="IPR006132">
    <property type="entry name" value="Asp/Orn_carbamoyltranf_P-bd"/>
</dbReference>
<dbReference type="GO" id="GO:0042450">
    <property type="term" value="P:L-arginine biosynthetic process via ornithine"/>
    <property type="evidence" value="ECO:0007669"/>
    <property type="project" value="UniProtKB-UniRule"/>
</dbReference>
<comment type="subcellular location">
    <subcellularLocation>
        <location evidence="6">Cytoplasm</location>
    </subcellularLocation>
</comment>
<keyword evidence="3" id="KW-0056">Arginine metabolism</keyword>
<dbReference type="FunFam" id="3.40.50.1370:FF:000008">
    <property type="entry name" value="Ornithine carbamoyltransferase"/>
    <property type="match status" value="1"/>
</dbReference>
<evidence type="ECO:0000256" key="5">
    <source>
        <dbReference type="ARBA" id="ARBA00048772"/>
    </source>
</evidence>
<accession>A0A9D9N1B2</accession>
<feature type="binding site" evidence="6">
    <location>
        <position position="300"/>
    </location>
    <ligand>
        <name>carbamoyl phosphate</name>
        <dbReference type="ChEBI" id="CHEBI:58228"/>
    </ligand>
</feature>
<feature type="binding site" evidence="6">
    <location>
        <begin position="136"/>
        <end position="139"/>
    </location>
    <ligand>
        <name>carbamoyl phosphate</name>
        <dbReference type="ChEBI" id="CHEBI:58228"/>
    </ligand>
</feature>
<organism evidence="9 10">
    <name type="scientific">Candidatus Gallitreponema excrementavium</name>
    <dbReference type="NCBI Taxonomy" id="2840840"/>
    <lineage>
        <taxon>Bacteria</taxon>
        <taxon>Pseudomonadati</taxon>
        <taxon>Spirochaetota</taxon>
        <taxon>Spirochaetia</taxon>
        <taxon>Spirochaetales</taxon>
        <taxon>Candidatus Gallitreponema</taxon>
    </lineage>
</organism>
<dbReference type="PROSITE" id="PS00097">
    <property type="entry name" value="CARBAMOYLTRANSFERASE"/>
    <property type="match status" value="1"/>
</dbReference>
<dbReference type="AlphaFoldDB" id="A0A9D9N1B2"/>
<evidence type="ECO:0000256" key="2">
    <source>
        <dbReference type="ARBA" id="ARBA00013007"/>
    </source>
</evidence>
<feature type="binding site" evidence="6">
    <location>
        <begin position="235"/>
        <end position="236"/>
    </location>
    <ligand>
        <name>L-ornithine</name>
        <dbReference type="ChEBI" id="CHEBI:46911"/>
    </ligand>
</feature>
<keyword evidence="4 6" id="KW-0808">Transferase</keyword>
<comment type="caution">
    <text evidence="9">The sequence shown here is derived from an EMBL/GenBank/DDBJ whole genome shotgun (WGS) entry which is preliminary data.</text>
</comment>
<feature type="binding site" evidence="6">
    <location>
        <begin position="272"/>
        <end position="273"/>
    </location>
    <ligand>
        <name>carbamoyl phosphate</name>
        <dbReference type="ChEBI" id="CHEBI:58228"/>
    </ligand>
</feature>
<dbReference type="NCBIfam" id="TIGR00658">
    <property type="entry name" value="orni_carb_tr"/>
    <property type="match status" value="1"/>
</dbReference>
<feature type="binding site" evidence="6">
    <location>
        <position position="168"/>
    </location>
    <ligand>
        <name>L-ornithine</name>
        <dbReference type="ChEBI" id="CHEBI:46911"/>
    </ligand>
</feature>
<feature type="domain" description="Aspartate/ornithine carbamoyltransferase Asp/Orn-binding" evidence="7">
    <location>
        <begin position="155"/>
        <end position="310"/>
    </location>
</feature>
<feature type="domain" description="Aspartate/ornithine carbamoyltransferase carbamoyl-P binding" evidence="8">
    <location>
        <begin position="9"/>
        <end position="149"/>
    </location>
</feature>
<dbReference type="InterPro" id="IPR006131">
    <property type="entry name" value="Asp_carbamoyltransf_Asp/Orn-bd"/>
</dbReference>
<sequence>MKKISLEGRSLVTWKDYTKEEILYLLNLAIKLKQEKHKKITGQRFRGLSLAMIFEKRSTRTRCSFETSFGEEGGHPVFLSTQDIQLGGKESIQDTARVLGRMFDAIEFRGFKQEHLEALVKYSGKPVYNGLTDEFHPTQALADIMTLYEEFGRLKGLNLCYCGDGRNNVVKSLMIISAKTGINMTVISPEQLFPSEDFLEYCKKEGEKEGCSFTITSDMGKVKDADALYTDVWVSMGEENVKEERLSILKPFQINSAVMESTGKTSCIFLHCLPAVKGEEVTEEVFESPASRVWEQAENRKHTIKAIMLATLGVENKR</sequence>
<feature type="binding site" evidence="6">
    <location>
        <position position="85"/>
    </location>
    <ligand>
        <name>carbamoyl phosphate</name>
        <dbReference type="ChEBI" id="CHEBI:58228"/>
    </ligand>
</feature>
<dbReference type="GO" id="GO:0005737">
    <property type="term" value="C:cytoplasm"/>
    <property type="evidence" value="ECO:0007669"/>
    <property type="project" value="UniProtKB-SubCell"/>
</dbReference>
<dbReference type="GO" id="GO:0004585">
    <property type="term" value="F:ornithine carbamoyltransferase activity"/>
    <property type="evidence" value="ECO:0007669"/>
    <property type="project" value="UniProtKB-UniRule"/>
</dbReference>
<keyword evidence="6" id="KW-0963">Cytoplasm</keyword>
<evidence type="ECO:0000313" key="10">
    <source>
        <dbReference type="Proteomes" id="UP000823638"/>
    </source>
</evidence>
<dbReference type="InterPro" id="IPR006130">
    <property type="entry name" value="Asp/Orn_carbamoylTrfase"/>
</dbReference>
<evidence type="ECO:0000259" key="7">
    <source>
        <dbReference type="Pfam" id="PF00185"/>
    </source>
</evidence>
<dbReference type="PRINTS" id="PR00100">
    <property type="entry name" value="AOTCASE"/>
</dbReference>
<feature type="binding site" evidence="6">
    <location>
        <position position="231"/>
    </location>
    <ligand>
        <name>L-ornithine</name>
        <dbReference type="ChEBI" id="CHEBI:46911"/>
    </ligand>
</feature>
<feature type="binding site" evidence="6">
    <location>
        <begin position="58"/>
        <end position="61"/>
    </location>
    <ligand>
        <name>carbamoyl phosphate</name>
        <dbReference type="ChEBI" id="CHEBI:58228"/>
    </ligand>
</feature>
<reference evidence="9" key="1">
    <citation type="submission" date="2020-10" db="EMBL/GenBank/DDBJ databases">
        <authorList>
            <person name="Gilroy R."/>
        </authorList>
    </citation>
    <scope>NUCLEOTIDE SEQUENCE</scope>
    <source>
        <strain evidence="9">10532</strain>
    </source>
</reference>
<evidence type="ECO:0000256" key="1">
    <source>
        <dbReference type="ARBA" id="ARBA00007805"/>
    </source>
</evidence>
<dbReference type="NCBIfam" id="NF001986">
    <property type="entry name" value="PRK00779.1"/>
    <property type="match status" value="1"/>
</dbReference>
<dbReference type="PANTHER" id="PTHR45753">
    <property type="entry name" value="ORNITHINE CARBAMOYLTRANSFERASE, MITOCHONDRIAL"/>
    <property type="match status" value="1"/>
</dbReference>
<protein>
    <recommendedName>
        <fullName evidence="2 6">Ornithine carbamoyltransferase</fullName>
        <shortName evidence="6">OTCase</shortName>
        <ecNumber evidence="2 6">2.1.3.3</ecNumber>
    </recommendedName>
</protein>
<comment type="similarity">
    <text evidence="1 6">Belongs to the aspartate/ornithine carbamoyltransferase superfamily. OTCase family.</text>
</comment>
<dbReference type="HAMAP" id="MF_01109">
    <property type="entry name" value="OTCase"/>
    <property type="match status" value="1"/>
</dbReference>
<dbReference type="Pfam" id="PF02729">
    <property type="entry name" value="OTCace_N"/>
    <property type="match status" value="1"/>
</dbReference>
<dbReference type="GO" id="GO:0019240">
    <property type="term" value="P:citrulline biosynthetic process"/>
    <property type="evidence" value="ECO:0007669"/>
    <property type="project" value="TreeGrafter"/>
</dbReference>
<evidence type="ECO:0000259" key="8">
    <source>
        <dbReference type="Pfam" id="PF02729"/>
    </source>
</evidence>
<dbReference type="PRINTS" id="PR00102">
    <property type="entry name" value="OTCASE"/>
</dbReference>
<dbReference type="SUPFAM" id="SSF53671">
    <property type="entry name" value="Aspartate/ornithine carbamoyltransferase"/>
    <property type="match status" value="1"/>
</dbReference>
<evidence type="ECO:0000256" key="3">
    <source>
        <dbReference type="ARBA" id="ARBA00022503"/>
    </source>
</evidence>
<dbReference type="EMBL" id="JADIMM010000018">
    <property type="protein sequence ID" value="MBO8456796.1"/>
    <property type="molecule type" value="Genomic_DNA"/>
</dbReference>
<dbReference type="PANTHER" id="PTHR45753:SF2">
    <property type="entry name" value="ORNITHINE CARBAMOYLTRANSFERASE"/>
    <property type="match status" value="1"/>
</dbReference>
<dbReference type="Gene3D" id="3.40.50.1370">
    <property type="entry name" value="Aspartate/ornithine carbamoyltransferase"/>
    <property type="match status" value="2"/>
</dbReference>
<dbReference type="InterPro" id="IPR024904">
    <property type="entry name" value="OTCase_ArgI"/>
</dbReference>
<dbReference type="GO" id="GO:0016597">
    <property type="term" value="F:amino acid binding"/>
    <property type="evidence" value="ECO:0007669"/>
    <property type="project" value="InterPro"/>
</dbReference>
<dbReference type="Proteomes" id="UP000823638">
    <property type="component" value="Unassembled WGS sequence"/>
</dbReference>
<dbReference type="InterPro" id="IPR036901">
    <property type="entry name" value="Asp/Orn_carbamoylTrfase_sf"/>
</dbReference>
<name>A0A9D9N1B2_9SPIR</name>
<gene>
    <name evidence="9" type="primary">argF</name>
    <name evidence="9" type="ORF">IAA81_01040</name>
</gene>